<evidence type="ECO:0000256" key="2">
    <source>
        <dbReference type="ARBA" id="ARBA00023015"/>
    </source>
</evidence>
<evidence type="ECO:0000256" key="3">
    <source>
        <dbReference type="ARBA" id="ARBA00023163"/>
    </source>
</evidence>
<dbReference type="Gene3D" id="2.60.40.720">
    <property type="match status" value="1"/>
</dbReference>
<evidence type="ECO:0000256" key="4">
    <source>
        <dbReference type="ARBA" id="ARBA00023242"/>
    </source>
</evidence>
<dbReference type="PROSITE" id="PS51062">
    <property type="entry name" value="RUNT"/>
    <property type="match status" value="1"/>
</dbReference>
<sequence length="152" mass="16867">MVRVFKWSDTREEFLSYQCHQLLSISGKSFSLTITVSSSPPQMATYNKAIKVTVDGPREPRSKTNPNNDSFLHQMLCIVPINEHLLVGVWDYTQRLAALIPNADFEIPGGTGREGDKFISLERGVSRGDGGGGEGRGRDRSKPQHLVLSHDI</sequence>
<protein>
    <recommendedName>
        <fullName evidence="6">Runt domain-containing protein</fullName>
    </recommendedName>
</protein>
<keyword evidence="2" id="KW-0805">Transcription regulation</keyword>
<dbReference type="PANTHER" id="PTHR11950">
    <property type="entry name" value="RUNT RELATED"/>
    <property type="match status" value="1"/>
</dbReference>
<dbReference type="SUPFAM" id="SSF49417">
    <property type="entry name" value="p53-like transcription factors"/>
    <property type="match status" value="1"/>
</dbReference>
<dbReference type="GO" id="GO:0005524">
    <property type="term" value="F:ATP binding"/>
    <property type="evidence" value="ECO:0007669"/>
    <property type="project" value="InterPro"/>
</dbReference>
<dbReference type="AlphaFoldDB" id="A0A7R9E7X3"/>
<proteinExistence type="predicted"/>
<feature type="compositionally biased region" description="Basic and acidic residues" evidence="5">
    <location>
        <begin position="135"/>
        <end position="152"/>
    </location>
</feature>
<dbReference type="PANTHER" id="PTHR11950:SF49">
    <property type="entry name" value="PROTEIN LOZENGE"/>
    <property type="match status" value="1"/>
</dbReference>
<name>A0A7R9E7X3_9NEOP</name>
<evidence type="ECO:0000256" key="5">
    <source>
        <dbReference type="SAM" id="MobiDB-lite"/>
    </source>
</evidence>
<dbReference type="GO" id="GO:0000981">
    <property type="term" value="F:DNA-binding transcription factor activity, RNA polymerase II-specific"/>
    <property type="evidence" value="ECO:0007669"/>
    <property type="project" value="TreeGrafter"/>
</dbReference>
<accession>A0A7R9E7X3</accession>
<dbReference type="GO" id="GO:0000978">
    <property type="term" value="F:RNA polymerase II cis-regulatory region sequence-specific DNA binding"/>
    <property type="evidence" value="ECO:0007669"/>
    <property type="project" value="TreeGrafter"/>
</dbReference>
<evidence type="ECO:0000259" key="6">
    <source>
        <dbReference type="PROSITE" id="PS51062"/>
    </source>
</evidence>
<comment type="subcellular location">
    <subcellularLocation>
        <location evidence="1">Nucleus</location>
    </subcellularLocation>
</comment>
<evidence type="ECO:0000313" key="7">
    <source>
        <dbReference type="EMBL" id="CAD7429091.1"/>
    </source>
</evidence>
<dbReference type="PRINTS" id="PR00967">
    <property type="entry name" value="ONCOGENEAML1"/>
</dbReference>
<gene>
    <name evidence="7" type="ORF">TMSB3V08_LOCUS5876</name>
</gene>
<feature type="domain" description="Runt" evidence="6">
    <location>
        <begin position="1"/>
        <end position="62"/>
    </location>
</feature>
<keyword evidence="4" id="KW-0539">Nucleus</keyword>
<reference evidence="7" key="1">
    <citation type="submission" date="2020-11" db="EMBL/GenBank/DDBJ databases">
        <authorList>
            <person name="Tran Van P."/>
        </authorList>
    </citation>
    <scope>NUCLEOTIDE SEQUENCE</scope>
</reference>
<dbReference type="EMBL" id="OB793961">
    <property type="protein sequence ID" value="CAD7429091.1"/>
    <property type="molecule type" value="Genomic_DNA"/>
</dbReference>
<dbReference type="InterPro" id="IPR013524">
    <property type="entry name" value="Runt_dom"/>
</dbReference>
<dbReference type="Pfam" id="PF00853">
    <property type="entry name" value="Runt"/>
    <property type="match status" value="1"/>
</dbReference>
<keyword evidence="3" id="KW-0804">Transcription</keyword>
<dbReference type="GO" id="GO:0005634">
    <property type="term" value="C:nucleus"/>
    <property type="evidence" value="ECO:0007669"/>
    <property type="project" value="UniProtKB-SubCell"/>
</dbReference>
<organism evidence="7">
    <name type="scientific">Timema monikensis</name>
    <dbReference type="NCBI Taxonomy" id="170555"/>
    <lineage>
        <taxon>Eukaryota</taxon>
        <taxon>Metazoa</taxon>
        <taxon>Ecdysozoa</taxon>
        <taxon>Arthropoda</taxon>
        <taxon>Hexapoda</taxon>
        <taxon>Insecta</taxon>
        <taxon>Pterygota</taxon>
        <taxon>Neoptera</taxon>
        <taxon>Polyneoptera</taxon>
        <taxon>Phasmatodea</taxon>
        <taxon>Timematodea</taxon>
        <taxon>Timematoidea</taxon>
        <taxon>Timematidae</taxon>
        <taxon>Timema</taxon>
    </lineage>
</organism>
<dbReference type="InterPro" id="IPR012346">
    <property type="entry name" value="p53/RUNT-type_TF_DNA-bd_sf"/>
</dbReference>
<evidence type="ECO:0000256" key="1">
    <source>
        <dbReference type="ARBA" id="ARBA00004123"/>
    </source>
</evidence>
<feature type="region of interest" description="Disordered" evidence="5">
    <location>
        <begin position="121"/>
        <end position="152"/>
    </location>
</feature>
<dbReference type="InterPro" id="IPR008967">
    <property type="entry name" value="p53-like_TF_DNA-bd_sf"/>
</dbReference>
<dbReference type="InterPro" id="IPR000040">
    <property type="entry name" value="AML1_Runt"/>
</dbReference>